<dbReference type="InterPro" id="IPR027417">
    <property type="entry name" value="P-loop_NTPase"/>
</dbReference>
<evidence type="ECO:0000313" key="5">
    <source>
        <dbReference type="EMBL" id="SHI57535.1"/>
    </source>
</evidence>
<dbReference type="Proteomes" id="UP000324781">
    <property type="component" value="Unassembled WGS sequence"/>
</dbReference>
<dbReference type="SMART" id="SM00382">
    <property type="entry name" value="AAA"/>
    <property type="match status" value="1"/>
</dbReference>
<dbReference type="PANTHER" id="PTHR20953:SF3">
    <property type="entry name" value="P-LOOP CONTAINING NUCLEOSIDE TRIPHOSPHATE HYDROLASES SUPERFAMILY PROTEIN"/>
    <property type="match status" value="1"/>
</dbReference>
<keyword evidence="2" id="KW-0067">ATP-binding</keyword>
<dbReference type="SUPFAM" id="SSF52540">
    <property type="entry name" value="P-loop containing nucleoside triphosphate hydrolases"/>
    <property type="match status" value="1"/>
</dbReference>
<dbReference type="Gene3D" id="3.40.50.300">
    <property type="entry name" value="P-loop containing nucleotide triphosphate hydrolases"/>
    <property type="match status" value="1"/>
</dbReference>
<sequence length="380" mass="41929">MEKVRHLHALDRISSYLPDRLKRVVSRMDPGKAAGLEELRINAEMPLVGVFSGFDCFIAADGSFTCRHDQAFRVGREEVEELFYRLCEHSVYAYQDDIARGFLTLKGGYRAGICGKAVYQGQTLKGFKDISSICIRIPRELKGCAEPIFPFIRAGRHDICNTLVISPPRCGKTTLLRDLCRIISTGSEAADFAGLRTVIVDERSEIAACYRGVPQNDCGPRTDVLDGCRKAEGIEMALRGLSPAVIVVDELGTGQDAESIKMAWNAGARIVATAHAYDINDLRERLGFGILIGEGGFERYIVLGIRNGSRWVKVSDAYGNRLYSDQAFRMPDGVFRVHSHGAEMFREAESQAACTSEVQGHPAVPGERDVRNGETVEQGF</sequence>
<evidence type="ECO:0000256" key="2">
    <source>
        <dbReference type="ARBA" id="ARBA00022840"/>
    </source>
</evidence>
<feature type="domain" description="AAA+ ATPase" evidence="4">
    <location>
        <begin position="158"/>
        <end position="298"/>
    </location>
</feature>
<organism evidence="5 6">
    <name type="scientific">Thermoclostridium caenicola</name>
    <dbReference type="NCBI Taxonomy" id="659425"/>
    <lineage>
        <taxon>Bacteria</taxon>
        <taxon>Bacillati</taxon>
        <taxon>Bacillota</taxon>
        <taxon>Clostridia</taxon>
        <taxon>Eubacteriales</taxon>
        <taxon>Oscillospiraceae</taxon>
        <taxon>Thermoclostridium</taxon>
    </lineage>
</organism>
<dbReference type="InterPro" id="IPR045735">
    <property type="entry name" value="Spore_III_AA_AAA+_ATPase"/>
</dbReference>
<dbReference type="InterPro" id="IPR003593">
    <property type="entry name" value="AAA+_ATPase"/>
</dbReference>
<accession>A0A1M6C964</accession>
<dbReference type="EMBL" id="FQZP01000004">
    <property type="protein sequence ID" value="SHI57535.1"/>
    <property type="molecule type" value="Genomic_DNA"/>
</dbReference>
<evidence type="ECO:0000259" key="4">
    <source>
        <dbReference type="SMART" id="SM00382"/>
    </source>
</evidence>
<dbReference type="AlphaFoldDB" id="A0A1M6C964"/>
<dbReference type="Pfam" id="PF19568">
    <property type="entry name" value="Spore_III_AA"/>
    <property type="match status" value="1"/>
</dbReference>
<name>A0A1M6C964_9FIRM</name>
<protein>
    <submittedName>
        <fullName evidence="5">Stage III sporulation protein AA</fullName>
    </submittedName>
</protein>
<dbReference type="InterPro" id="IPR014217">
    <property type="entry name" value="Spore_III_AA"/>
</dbReference>
<dbReference type="RefSeq" id="WP_188118327.1">
    <property type="nucleotide sequence ID" value="NZ_FQZP01000004.1"/>
</dbReference>
<dbReference type="GO" id="GO:0005524">
    <property type="term" value="F:ATP binding"/>
    <property type="evidence" value="ECO:0007669"/>
    <property type="project" value="UniProtKB-KW"/>
</dbReference>
<evidence type="ECO:0000313" key="6">
    <source>
        <dbReference type="Proteomes" id="UP000324781"/>
    </source>
</evidence>
<evidence type="ECO:0000256" key="3">
    <source>
        <dbReference type="SAM" id="MobiDB-lite"/>
    </source>
</evidence>
<dbReference type="PANTHER" id="PTHR20953">
    <property type="entry name" value="KINASE-RELATED"/>
    <property type="match status" value="1"/>
</dbReference>
<keyword evidence="1" id="KW-0547">Nucleotide-binding</keyword>
<gene>
    <name evidence="5" type="ORF">SAMN05444373_100492</name>
</gene>
<dbReference type="NCBIfam" id="TIGR02858">
    <property type="entry name" value="spore_III_AA"/>
    <property type="match status" value="1"/>
</dbReference>
<reference evidence="5 6" key="1">
    <citation type="submission" date="2016-11" db="EMBL/GenBank/DDBJ databases">
        <authorList>
            <person name="Varghese N."/>
            <person name="Submissions S."/>
        </authorList>
    </citation>
    <scope>NUCLEOTIDE SEQUENCE [LARGE SCALE GENOMIC DNA]</scope>
    <source>
        <strain evidence="5 6">DSM 19027</strain>
    </source>
</reference>
<evidence type="ECO:0000256" key="1">
    <source>
        <dbReference type="ARBA" id="ARBA00022741"/>
    </source>
</evidence>
<keyword evidence="6" id="KW-1185">Reference proteome</keyword>
<feature type="region of interest" description="Disordered" evidence="3">
    <location>
        <begin position="360"/>
        <end position="380"/>
    </location>
</feature>
<proteinExistence type="predicted"/>